<name>A0ABW2T3M2_9ACTN</name>
<evidence type="ECO:0000313" key="2">
    <source>
        <dbReference type="Proteomes" id="UP001596514"/>
    </source>
</evidence>
<dbReference type="EMBL" id="JBHTEE010000001">
    <property type="protein sequence ID" value="MFC7602997.1"/>
    <property type="molecule type" value="Genomic_DNA"/>
</dbReference>
<reference evidence="2" key="1">
    <citation type="journal article" date="2019" name="Int. J. Syst. Evol. Microbiol.">
        <title>The Global Catalogue of Microorganisms (GCM) 10K type strain sequencing project: providing services to taxonomists for standard genome sequencing and annotation.</title>
        <authorList>
            <consortium name="The Broad Institute Genomics Platform"/>
            <consortium name="The Broad Institute Genome Sequencing Center for Infectious Disease"/>
            <person name="Wu L."/>
            <person name="Ma J."/>
        </authorList>
    </citation>
    <scope>NUCLEOTIDE SEQUENCE [LARGE SCALE GENOMIC DNA]</scope>
    <source>
        <strain evidence="2">JCM 10083</strain>
    </source>
</reference>
<protein>
    <recommendedName>
        <fullName evidence="3">Guanylate cyclase domain-containing protein</fullName>
    </recommendedName>
</protein>
<organism evidence="1 2">
    <name type="scientific">Streptosporangium amethystogenes subsp. fukuiense</name>
    <dbReference type="NCBI Taxonomy" id="698418"/>
    <lineage>
        <taxon>Bacteria</taxon>
        <taxon>Bacillati</taxon>
        <taxon>Actinomycetota</taxon>
        <taxon>Actinomycetes</taxon>
        <taxon>Streptosporangiales</taxon>
        <taxon>Streptosporangiaceae</taxon>
        <taxon>Streptosporangium</taxon>
    </lineage>
</organism>
<evidence type="ECO:0000313" key="1">
    <source>
        <dbReference type="EMBL" id="MFC7602997.1"/>
    </source>
</evidence>
<keyword evidence="2" id="KW-1185">Reference proteome</keyword>
<gene>
    <name evidence="1" type="ORF">ACFQVD_23100</name>
</gene>
<evidence type="ECO:0008006" key="3">
    <source>
        <dbReference type="Google" id="ProtNLM"/>
    </source>
</evidence>
<sequence length="234" mass="25357">MNRLNRRGLLLGADVAGYGKGDSSRQFAVQGAFLQLVSEAAACARLDRDTWLRQPSGDGELAVIPDDGSEPQVVDDFVRHLNVLLGRHNEGTDPSFRLRLRVAVHFGMTSPAANGIAGKAVVEVSRMLDSAVLHEALQTTPDANLALMVSQRVYEDTVEYGLTTYAGDDFRQVTVRHKEFEQSAWIHVPRAAVEGPADAGPADPRGAAPRQVVVNQFWETVQADGSVIGISNNR</sequence>
<dbReference type="Proteomes" id="UP001596514">
    <property type="component" value="Unassembled WGS sequence"/>
</dbReference>
<comment type="caution">
    <text evidence="1">The sequence shown here is derived from an EMBL/GenBank/DDBJ whole genome shotgun (WGS) entry which is preliminary data.</text>
</comment>
<accession>A0ABW2T3M2</accession>
<proteinExistence type="predicted"/>
<dbReference type="RefSeq" id="WP_343975899.1">
    <property type="nucleotide sequence ID" value="NZ_BAAAGK010000132.1"/>
</dbReference>